<dbReference type="EMBL" id="JACBXQ010000002">
    <property type="protein sequence ID" value="MBG9986274.1"/>
    <property type="molecule type" value="Genomic_DNA"/>
</dbReference>
<keyword evidence="10" id="KW-1185">Reference proteome</keyword>
<dbReference type="Pfam" id="PF00005">
    <property type="entry name" value="ABC_tran"/>
    <property type="match status" value="1"/>
</dbReference>
<sequence>MMSDILEVENLSVVSHKKGTRSQRIIQGINLNIEKGKITGIVGESGSGKSMTMKAIMNLLEGKLESRFDRFTFEGQIINKREIIKRRLPIAMIFQDPMTSLNPLRTIGYHLMEVIRRYHKVSNMEAKKLAIEELNKVGIDQAQNRMGQYPHELSGGMRQRIMVAMAMLCKPKILIADEPTTALDVTIQAQILSLIRKRQREEGLTVLLVTHDFGVVAQMCDNVIVMLDGKIVEQGTSEAIFYQPAHTYTQELLKAIPGNRVGNRLYSMQEFRLNERQKAEGKMILVAENHWKLEE</sequence>
<dbReference type="SUPFAM" id="SSF52540">
    <property type="entry name" value="P-loop containing nucleoside triphosphate hydrolases"/>
    <property type="match status" value="1"/>
</dbReference>
<evidence type="ECO:0000256" key="1">
    <source>
        <dbReference type="ARBA" id="ARBA00004202"/>
    </source>
</evidence>
<accession>A0ABS0LQJ0</accession>
<evidence type="ECO:0000313" key="10">
    <source>
        <dbReference type="Proteomes" id="UP000721415"/>
    </source>
</evidence>
<dbReference type="CDD" id="cd03257">
    <property type="entry name" value="ABC_NikE_OppD_transporters"/>
    <property type="match status" value="1"/>
</dbReference>
<keyword evidence="3" id="KW-0813">Transport</keyword>
<dbReference type="InterPro" id="IPR017871">
    <property type="entry name" value="ABC_transporter-like_CS"/>
</dbReference>
<gene>
    <name evidence="9" type="ORF">HZY91_05125</name>
</gene>
<reference evidence="9 10" key="1">
    <citation type="submission" date="2020-07" db="EMBL/GenBank/DDBJ databases">
        <title>Facklamia lactis sp. nov., isolated from raw milk.</title>
        <authorList>
            <person name="Doll E.V."/>
            <person name="Huptas C."/>
            <person name="Staib L."/>
            <person name="Wenning M."/>
            <person name="Scherer S."/>
        </authorList>
    </citation>
    <scope>NUCLEOTIDE SEQUENCE [LARGE SCALE GENOMIC DNA]</scope>
    <source>
        <strain evidence="9 10">DSM 111018</strain>
    </source>
</reference>
<evidence type="ECO:0000256" key="3">
    <source>
        <dbReference type="ARBA" id="ARBA00022448"/>
    </source>
</evidence>
<keyword evidence="7" id="KW-0472">Membrane</keyword>
<evidence type="ECO:0000256" key="4">
    <source>
        <dbReference type="ARBA" id="ARBA00022475"/>
    </source>
</evidence>
<dbReference type="Pfam" id="PF08352">
    <property type="entry name" value="oligo_HPY"/>
    <property type="match status" value="1"/>
</dbReference>
<keyword evidence="4" id="KW-1003">Cell membrane</keyword>
<dbReference type="GO" id="GO:0005524">
    <property type="term" value="F:ATP binding"/>
    <property type="evidence" value="ECO:0007669"/>
    <property type="project" value="UniProtKB-KW"/>
</dbReference>
<evidence type="ECO:0000256" key="2">
    <source>
        <dbReference type="ARBA" id="ARBA00005417"/>
    </source>
</evidence>
<dbReference type="RefSeq" id="WP_197115176.1">
    <property type="nucleotide sequence ID" value="NZ_JACBXQ010000002.1"/>
</dbReference>
<dbReference type="PROSITE" id="PS50893">
    <property type="entry name" value="ABC_TRANSPORTER_2"/>
    <property type="match status" value="1"/>
</dbReference>
<comment type="similarity">
    <text evidence="2">Belongs to the ABC transporter superfamily.</text>
</comment>
<dbReference type="PANTHER" id="PTHR43297:SF2">
    <property type="entry name" value="DIPEPTIDE TRANSPORT ATP-BINDING PROTEIN DPPD"/>
    <property type="match status" value="1"/>
</dbReference>
<keyword evidence="6 9" id="KW-0067">ATP-binding</keyword>
<dbReference type="SMART" id="SM00382">
    <property type="entry name" value="AAA"/>
    <property type="match status" value="1"/>
</dbReference>
<dbReference type="PANTHER" id="PTHR43297">
    <property type="entry name" value="OLIGOPEPTIDE TRANSPORT ATP-BINDING PROTEIN APPD"/>
    <property type="match status" value="1"/>
</dbReference>
<proteinExistence type="inferred from homology"/>
<dbReference type="InterPro" id="IPR003593">
    <property type="entry name" value="AAA+_ATPase"/>
</dbReference>
<dbReference type="InterPro" id="IPR050388">
    <property type="entry name" value="ABC_Ni/Peptide_Import"/>
</dbReference>
<dbReference type="InterPro" id="IPR013563">
    <property type="entry name" value="Oligopep_ABC_C"/>
</dbReference>
<feature type="domain" description="ABC transporter" evidence="8">
    <location>
        <begin position="6"/>
        <end position="253"/>
    </location>
</feature>
<evidence type="ECO:0000256" key="5">
    <source>
        <dbReference type="ARBA" id="ARBA00022741"/>
    </source>
</evidence>
<keyword evidence="5" id="KW-0547">Nucleotide-binding</keyword>
<dbReference type="PROSITE" id="PS00211">
    <property type="entry name" value="ABC_TRANSPORTER_1"/>
    <property type="match status" value="1"/>
</dbReference>
<name>A0ABS0LQJ0_9LACT</name>
<dbReference type="Gene3D" id="3.40.50.300">
    <property type="entry name" value="P-loop containing nucleotide triphosphate hydrolases"/>
    <property type="match status" value="1"/>
</dbReference>
<evidence type="ECO:0000256" key="7">
    <source>
        <dbReference type="ARBA" id="ARBA00023136"/>
    </source>
</evidence>
<organism evidence="9 10">
    <name type="scientific">Facklamia lactis</name>
    <dbReference type="NCBI Taxonomy" id="2749967"/>
    <lineage>
        <taxon>Bacteria</taxon>
        <taxon>Bacillati</taxon>
        <taxon>Bacillota</taxon>
        <taxon>Bacilli</taxon>
        <taxon>Lactobacillales</taxon>
        <taxon>Aerococcaceae</taxon>
        <taxon>Facklamia</taxon>
    </lineage>
</organism>
<dbReference type="InterPro" id="IPR027417">
    <property type="entry name" value="P-loop_NTPase"/>
</dbReference>
<comment type="caution">
    <text evidence="9">The sequence shown here is derived from an EMBL/GenBank/DDBJ whole genome shotgun (WGS) entry which is preliminary data.</text>
</comment>
<evidence type="ECO:0000256" key="6">
    <source>
        <dbReference type="ARBA" id="ARBA00022840"/>
    </source>
</evidence>
<evidence type="ECO:0000313" key="9">
    <source>
        <dbReference type="EMBL" id="MBG9986274.1"/>
    </source>
</evidence>
<dbReference type="Proteomes" id="UP000721415">
    <property type="component" value="Unassembled WGS sequence"/>
</dbReference>
<evidence type="ECO:0000259" key="8">
    <source>
        <dbReference type="PROSITE" id="PS50893"/>
    </source>
</evidence>
<dbReference type="InterPro" id="IPR003439">
    <property type="entry name" value="ABC_transporter-like_ATP-bd"/>
</dbReference>
<protein>
    <submittedName>
        <fullName evidence="9">ABC transporter ATP-binding protein</fullName>
    </submittedName>
</protein>
<comment type="subcellular location">
    <subcellularLocation>
        <location evidence="1">Cell membrane</location>
        <topology evidence="1">Peripheral membrane protein</topology>
    </subcellularLocation>
</comment>